<dbReference type="OrthoDB" id="9794638at2"/>
<comment type="cofactor">
    <cofactor evidence="1">
        <name>FMN</name>
        <dbReference type="ChEBI" id="CHEBI:58210"/>
    </cofactor>
</comment>
<sequence length="204" mass="22815">MIIDFNQLSANNIYHVMTQSVVPRPIAWVLSENESNGYNLAPFSYFTAISSAPPILMYSTGKKTNGERKDSFRNVVERKNLVIHIAHADLAQQVTQSASSLDYDESELTLTNLEVTEFAGSPLPRVTQAKIAFACELYQTQEIGDTPMQLVFAKVNQVYVDDEIVTLDDKQRVKINALQLDPLARLGANEYADLGQVFKSDRPK</sequence>
<organism evidence="6 7">
    <name type="scientific">Saccharobesus litoralis</name>
    <dbReference type="NCBI Taxonomy" id="2172099"/>
    <lineage>
        <taxon>Bacteria</taxon>
        <taxon>Pseudomonadati</taxon>
        <taxon>Pseudomonadota</taxon>
        <taxon>Gammaproteobacteria</taxon>
        <taxon>Alteromonadales</taxon>
        <taxon>Alteromonadaceae</taxon>
        <taxon>Saccharobesus</taxon>
    </lineage>
</organism>
<feature type="domain" description="Flavin reductase like" evidence="5">
    <location>
        <begin position="19"/>
        <end position="174"/>
    </location>
</feature>
<evidence type="ECO:0000313" key="7">
    <source>
        <dbReference type="Proteomes" id="UP000244441"/>
    </source>
</evidence>
<dbReference type="InterPro" id="IPR012349">
    <property type="entry name" value="Split_barrel_FMN-bd"/>
</dbReference>
<dbReference type="RefSeq" id="WP_108603120.1">
    <property type="nucleotide sequence ID" value="NZ_CP026604.1"/>
</dbReference>
<keyword evidence="7" id="KW-1185">Reference proteome</keyword>
<dbReference type="Gene3D" id="2.30.110.10">
    <property type="entry name" value="Electron Transport, Fmn-binding Protein, Chain A"/>
    <property type="match status" value="1"/>
</dbReference>
<reference evidence="6 7" key="1">
    <citation type="submission" date="2018-01" db="EMBL/GenBank/DDBJ databases">
        <title>Genome sequence of a Cantenovulum-like bacteria.</title>
        <authorList>
            <person name="Tan W.R."/>
            <person name="Lau N.-S."/>
            <person name="Go F."/>
            <person name="Amirul A.-A.A."/>
        </authorList>
    </citation>
    <scope>NUCLEOTIDE SEQUENCE [LARGE SCALE GENOMIC DNA]</scope>
    <source>
        <strain evidence="6 7">CCB-QB4</strain>
    </source>
</reference>
<evidence type="ECO:0000256" key="1">
    <source>
        <dbReference type="ARBA" id="ARBA00001917"/>
    </source>
</evidence>
<dbReference type="SMART" id="SM00903">
    <property type="entry name" value="Flavin_Reduct"/>
    <property type="match status" value="1"/>
</dbReference>
<keyword evidence="2" id="KW-0285">Flavoprotein</keyword>
<name>A0A2S0VS74_9ALTE</name>
<dbReference type="GO" id="GO:0016646">
    <property type="term" value="F:oxidoreductase activity, acting on the CH-NH group of donors, NAD or NADP as acceptor"/>
    <property type="evidence" value="ECO:0007669"/>
    <property type="project" value="UniProtKB-ARBA"/>
</dbReference>
<proteinExistence type="inferred from homology"/>
<evidence type="ECO:0000259" key="5">
    <source>
        <dbReference type="SMART" id="SM00903"/>
    </source>
</evidence>
<accession>A0A2S0VS74</accession>
<evidence type="ECO:0000256" key="4">
    <source>
        <dbReference type="ARBA" id="ARBA00038054"/>
    </source>
</evidence>
<dbReference type="KEGG" id="cate:C2869_11780"/>
<gene>
    <name evidence="6" type="ORF">C2869_11780</name>
</gene>
<evidence type="ECO:0000256" key="2">
    <source>
        <dbReference type="ARBA" id="ARBA00022630"/>
    </source>
</evidence>
<dbReference type="AlphaFoldDB" id="A0A2S0VS74"/>
<comment type="similarity">
    <text evidence="4">Belongs to the flavoredoxin family.</text>
</comment>
<keyword evidence="3" id="KW-0288">FMN</keyword>
<evidence type="ECO:0000256" key="3">
    <source>
        <dbReference type="ARBA" id="ARBA00022643"/>
    </source>
</evidence>
<dbReference type="GO" id="GO:0010181">
    <property type="term" value="F:FMN binding"/>
    <property type="evidence" value="ECO:0007669"/>
    <property type="project" value="InterPro"/>
</dbReference>
<dbReference type="InterPro" id="IPR002563">
    <property type="entry name" value="Flavin_Rdtase-like_dom"/>
</dbReference>
<dbReference type="PANTHER" id="PTHR33798">
    <property type="entry name" value="FLAVOPROTEIN OXYGENASE"/>
    <property type="match status" value="1"/>
</dbReference>
<dbReference type="SUPFAM" id="SSF50475">
    <property type="entry name" value="FMN-binding split barrel"/>
    <property type="match status" value="1"/>
</dbReference>
<protein>
    <submittedName>
        <fullName evidence="6">Flavin reductase family protein</fullName>
    </submittedName>
</protein>
<dbReference type="PANTHER" id="PTHR33798:SF5">
    <property type="entry name" value="FLAVIN REDUCTASE LIKE DOMAIN-CONTAINING PROTEIN"/>
    <property type="match status" value="1"/>
</dbReference>
<dbReference type="Pfam" id="PF01613">
    <property type="entry name" value="Flavin_Reduct"/>
    <property type="match status" value="1"/>
</dbReference>
<dbReference type="Proteomes" id="UP000244441">
    <property type="component" value="Chromosome"/>
</dbReference>
<dbReference type="EMBL" id="CP026604">
    <property type="protein sequence ID" value="AWB67071.1"/>
    <property type="molecule type" value="Genomic_DNA"/>
</dbReference>
<evidence type="ECO:0000313" key="6">
    <source>
        <dbReference type="EMBL" id="AWB67071.1"/>
    </source>
</evidence>